<dbReference type="Gene3D" id="3.40.50.300">
    <property type="entry name" value="P-loop containing nucleotide triphosphate hydrolases"/>
    <property type="match status" value="1"/>
</dbReference>
<dbReference type="SUPFAM" id="SSF52540">
    <property type="entry name" value="P-loop containing nucleoside triphosphate hydrolases"/>
    <property type="match status" value="1"/>
</dbReference>
<dbReference type="InterPro" id="IPR027417">
    <property type="entry name" value="P-loop_NTPase"/>
</dbReference>
<evidence type="ECO:0000313" key="2">
    <source>
        <dbReference type="Proteomes" id="UP001500575"/>
    </source>
</evidence>
<name>A0ABN2XQS5_9ACTN</name>
<evidence type="ECO:0008006" key="3">
    <source>
        <dbReference type="Google" id="ProtNLM"/>
    </source>
</evidence>
<dbReference type="EMBL" id="BAAAQQ010000002">
    <property type="protein sequence ID" value="GAA2115146.1"/>
    <property type="molecule type" value="Genomic_DNA"/>
</dbReference>
<accession>A0ABN2XQS5</accession>
<evidence type="ECO:0000313" key="1">
    <source>
        <dbReference type="EMBL" id="GAA2115146.1"/>
    </source>
</evidence>
<dbReference type="Proteomes" id="UP001500575">
    <property type="component" value="Unassembled WGS sequence"/>
</dbReference>
<proteinExistence type="predicted"/>
<sequence length="267" mass="28596">MLQGHDAQALALVAAEDLADQASLHRVGLEEDEGALHGVVDHAPHPIEAPTLPCVETLPPLDELVSRAVALVPETGRAVLGVAGLPGAGKTTLAGALVARLRGRLGDDVVGHVPMDGFHLADVELDRLGLRHVKGHPDTFDAWGYAALLARLRRETSEVVYAPGFERGLEQPVAGAVPVAASVRVVVTEGNYLLLPDPSWSRARGELAETWLVETDDELRVRRLVARHVEFGKPPAYAEEWVARSDEANARLVRAASVPPDLVVTLR</sequence>
<organism evidence="1 2">
    <name type="scientific">Nocardioides bigeumensis</name>
    <dbReference type="NCBI Taxonomy" id="433657"/>
    <lineage>
        <taxon>Bacteria</taxon>
        <taxon>Bacillati</taxon>
        <taxon>Actinomycetota</taxon>
        <taxon>Actinomycetes</taxon>
        <taxon>Propionibacteriales</taxon>
        <taxon>Nocardioidaceae</taxon>
        <taxon>Nocardioides</taxon>
    </lineage>
</organism>
<gene>
    <name evidence="1" type="ORF">GCM10009843_04140</name>
</gene>
<reference evidence="1 2" key="1">
    <citation type="journal article" date="2019" name="Int. J. Syst. Evol. Microbiol.">
        <title>The Global Catalogue of Microorganisms (GCM) 10K type strain sequencing project: providing services to taxonomists for standard genome sequencing and annotation.</title>
        <authorList>
            <consortium name="The Broad Institute Genomics Platform"/>
            <consortium name="The Broad Institute Genome Sequencing Center for Infectious Disease"/>
            <person name="Wu L."/>
            <person name="Ma J."/>
        </authorList>
    </citation>
    <scope>NUCLEOTIDE SEQUENCE [LARGE SCALE GENOMIC DNA]</scope>
    <source>
        <strain evidence="1 2">JCM 16021</strain>
    </source>
</reference>
<dbReference type="NCBIfam" id="NF006743">
    <property type="entry name" value="PRK09270.1-2"/>
    <property type="match status" value="1"/>
</dbReference>
<comment type="caution">
    <text evidence="1">The sequence shown here is derived from an EMBL/GenBank/DDBJ whole genome shotgun (WGS) entry which is preliminary data.</text>
</comment>
<protein>
    <recommendedName>
        <fullName evidence="3">Nucleoside/nucleotide kinase family protein</fullName>
    </recommendedName>
</protein>
<keyword evidence="2" id="KW-1185">Reference proteome</keyword>
<dbReference type="PANTHER" id="PTHR10285">
    <property type="entry name" value="URIDINE KINASE"/>
    <property type="match status" value="1"/>
</dbReference>